<dbReference type="EMBL" id="CP009518">
    <property type="protein sequence ID" value="AKB84300.1"/>
    <property type="molecule type" value="Genomic_DNA"/>
</dbReference>
<dbReference type="InterPro" id="IPR013783">
    <property type="entry name" value="Ig-like_fold"/>
</dbReference>
<keyword evidence="3" id="KW-1185">Reference proteome</keyword>
<dbReference type="PATRIC" id="fig|1434104.5.peg.260"/>
<dbReference type="KEGG" id="mmet:MCMEM_0247"/>
<dbReference type="GO" id="GO:0005509">
    <property type="term" value="F:calcium ion binding"/>
    <property type="evidence" value="ECO:0007669"/>
    <property type="project" value="InterPro"/>
</dbReference>
<dbReference type="AlphaFoldDB" id="A0A0E3WYM3"/>
<dbReference type="InterPro" id="IPR010671">
    <property type="entry name" value="Disaggr-rel_dom"/>
</dbReference>
<proteinExistence type="predicted"/>
<dbReference type="Gene3D" id="2.60.40.10">
    <property type="entry name" value="Immunoglobulins"/>
    <property type="match status" value="4"/>
</dbReference>
<dbReference type="InterPro" id="IPR006626">
    <property type="entry name" value="PbH1"/>
</dbReference>
<name>A0A0E3WYM3_METMT</name>
<dbReference type="GO" id="GO:0004553">
    <property type="term" value="F:hydrolase activity, hydrolyzing O-glycosyl compounds"/>
    <property type="evidence" value="ECO:0007669"/>
    <property type="project" value="InterPro"/>
</dbReference>
<dbReference type="InterPro" id="IPR036439">
    <property type="entry name" value="Dockerin_dom_sf"/>
</dbReference>
<dbReference type="Proteomes" id="UP000033048">
    <property type="component" value="Chromosome"/>
</dbReference>
<dbReference type="Pfam" id="PF08480">
    <property type="entry name" value="Disaggr_assoc"/>
    <property type="match status" value="1"/>
</dbReference>
<dbReference type="Gene3D" id="1.10.1330.10">
    <property type="entry name" value="Dockerin domain"/>
    <property type="match status" value="1"/>
</dbReference>
<evidence type="ECO:0000313" key="3">
    <source>
        <dbReference type="Proteomes" id="UP000033048"/>
    </source>
</evidence>
<feature type="domain" description="Dockerin" evidence="1">
    <location>
        <begin position="724"/>
        <end position="784"/>
    </location>
</feature>
<dbReference type="CDD" id="cd14254">
    <property type="entry name" value="Dockerin_II"/>
    <property type="match status" value="1"/>
</dbReference>
<dbReference type="GO" id="GO:0016020">
    <property type="term" value="C:membrane"/>
    <property type="evidence" value="ECO:0007669"/>
    <property type="project" value="InterPro"/>
</dbReference>
<dbReference type="PROSITE" id="PS51766">
    <property type="entry name" value="DOCKERIN"/>
    <property type="match status" value="1"/>
</dbReference>
<dbReference type="InterPro" id="IPR018247">
    <property type="entry name" value="EF_Hand_1_Ca_BS"/>
</dbReference>
<dbReference type="SMART" id="SM00710">
    <property type="entry name" value="PbH1"/>
    <property type="match status" value="3"/>
</dbReference>
<dbReference type="InterPro" id="IPR013687">
    <property type="entry name" value="Disaggr-rel"/>
</dbReference>
<dbReference type="SUPFAM" id="SSF63446">
    <property type="entry name" value="Type I dockerin domain"/>
    <property type="match status" value="1"/>
</dbReference>
<sequence length="784" mass="83669">MDNIEVYNNKIYNANLAGIWLEGYNSYIKEDTNVHIHHNTITGSGICNGLQANGAGILTHGFNVLIEDNVLDSNYQDGISANVWNTPPSDAGFVLDVRNNIITNTLPTPTESSTTGYGLNNYETATHTIISNYNYIYNNALGDYKNTGSTTDINEAPTDNDLNNAPVLNFIGSRTVDVGNTLNFIVSASDADGDSLAYSVIGLPRGANFGVVSGEFSWIPDSTQTGTYTVTFEVTDGKLTDSETMTINVNSVVNAPVLNSIGDMSVTEGSLLSFVISASDADGDSLTYSASGLPSGAAFDGASRLFSWKPVAGQAGIYDITFAVTDGQLTDSEVISITVSPEGTSAGTSDTMYINRLRESTPDATLMGDSYVDLGNIVEVGSYREVMWFDLSEYSTTDAVVSATLSMNWYYPENAPRNQDTVVEIYRAADWDPAQVSWNEKAAGVPWNDAGGDWFDSTGVAQGSMPYASITFSGSDVPDNGVYEFDVTELVQEYVSGEHANTGFFIKARNENDNYIAFDGTANDLKKPKLTVTVSTTSNLAPVMDPIADQVVDEGATLSFGVTASDADGDSLTYSSTGAPAGATFDPATAEFTWTPADSQAGIYGVMFEVSDGELTDSKAILIAVNAVDNDPSGNNAPVITAFEPANNDVFEEGSVINIGVTASDVDGQDLTYLLKIDGVSVSTTSSYVWKSTDNANRGPHVIEAVVSDGTDQVTVQHVITIIKIHPRWDVNQDGVVNILDVTIVAQNLGSEKPHPSWDVNEDGVVNIQDLTIVAHYFGETIQL</sequence>
<accession>A0A0E3WYM3</accession>
<dbReference type="Pfam" id="PF00404">
    <property type="entry name" value="Dockerin_1"/>
    <property type="match status" value="1"/>
</dbReference>
<organism evidence="2 3">
    <name type="scientific">Methanococcoides methylutens MM1</name>
    <dbReference type="NCBI Taxonomy" id="1434104"/>
    <lineage>
        <taxon>Archaea</taxon>
        <taxon>Methanobacteriati</taxon>
        <taxon>Methanobacteriota</taxon>
        <taxon>Stenosarchaea group</taxon>
        <taxon>Methanomicrobia</taxon>
        <taxon>Methanosarcinales</taxon>
        <taxon>Methanosarcinaceae</taxon>
        <taxon>Methanococcoides</taxon>
    </lineage>
</organism>
<dbReference type="InterPro" id="IPR006644">
    <property type="entry name" value="Cadg"/>
</dbReference>
<dbReference type="HOGENOM" id="CLU_357408_0_0_2"/>
<dbReference type="InterPro" id="IPR002105">
    <property type="entry name" value="Dockerin_1_rpt"/>
</dbReference>
<evidence type="ECO:0000259" key="1">
    <source>
        <dbReference type="PROSITE" id="PS51766"/>
    </source>
</evidence>
<dbReference type="SUPFAM" id="SSF49313">
    <property type="entry name" value="Cadherin-like"/>
    <property type="match status" value="3"/>
</dbReference>
<protein>
    <recommendedName>
        <fullName evidence="1">Dockerin domain-containing protein</fullName>
    </recommendedName>
</protein>
<dbReference type="InterPro" id="IPR015919">
    <property type="entry name" value="Cadherin-like_sf"/>
</dbReference>
<evidence type="ECO:0000313" key="2">
    <source>
        <dbReference type="EMBL" id="AKB84300.1"/>
    </source>
</evidence>
<dbReference type="Pfam" id="PF05345">
    <property type="entry name" value="He_PIG"/>
    <property type="match status" value="3"/>
</dbReference>
<dbReference type="PROSITE" id="PS00018">
    <property type="entry name" value="EF_HAND_1"/>
    <property type="match status" value="2"/>
</dbReference>
<gene>
    <name evidence="2" type="ORF">MCMEM_0247</name>
</gene>
<dbReference type="SMART" id="SM00736">
    <property type="entry name" value="CADG"/>
    <property type="match status" value="3"/>
</dbReference>
<dbReference type="NCBIfam" id="NF033679">
    <property type="entry name" value="DNRLRE_dom"/>
    <property type="match status" value="1"/>
</dbReference>
<dbReference type="InterPro" id="IPR011050">
    <property type="entry name" value="Pectin_lyase_fold/virulence"/>
</dbReference>
<dbReference type="InterPro" id="IPR016134">
    <property type="entry name" value="Dockerin_dom"/>
</dbReference>
<dbReference type="GO" id="GO:0000272">
    <property type="term" value="P:polysaccharide catabolic process"/>
    <property type="evidence" value="ECO:0007669"/>
    <property type="project" value="InterPro"/>
</dbReference>
<reference evidence="2 3" key="1">
    <citation type="submission" date="2014-07" db="EMBL/GenBank/DDBJ databases">
        <title>Methanogenic archaea and the global carbon cycle.</title>
        <authorList>
            <person name="Henriksen J.R."/>
            <person name="Luke J."/>
            <person name="Reinhart S."/>
            <person name="Benedict M.N."/>
            <person name="Youngblut N.D."/>
            <person name="Metcalf M.E."/>
            <person name="Whitaker R.J."/>
            <person name="Metcalf W.W."/>
        </authorList>
    </citation>
    <scope>NUCLEOTIDE SEQUENCE [LARGE SCALE GENOMIC DNA]</scope>
    <source>
        <strain evidence="2 3">MM1</strain>
    </source>
</reference>
<dbReference type="SUPFAM" id="SSF51126">
    <property type="entry name" value="Pectin lyase-like"/>
    <property type="match status" value="1"/>
</dbReference>
<dbReference type="Pfam" id="PF06848">
    <property type="entry name" value="Disaggr_repeat"/>
    <property type="match status" value="1"/>
</dbReference>